<name>A0A9X4ARZ7_9BACT</name>
<dbReference type="InterPro" id="IPR026555">
    <property type="entry name" value="NSL3/Tex30"/>
</dbReference>
<dbReference type="PANTHER" id="PTHR13136:SF11">
    <property type="entry name" value="TESTIS-EXPRESSED PROTEIN 30"/>
    <property type="match status" value="1"/>
</dbReference>
<dbReference type="InterPro" id="IPR029058">
    <property type="entry name" value="AB_hydrolase_fold"/>
</dbReference>
<protein>
    <recommendedName>
        <fullName evidence="1">KANL3/Tex30 alpha/beta hydrolase-like domain-containing protein</fullName>
    </recommendedName>
</protein>
<dbReference type="Pfam" id="PF20408">
    <property type="entry name" value="Abhydrolase_11"/>
    <property type="match status" value="1"/>
</dbReference>
<organism evidence="2 3">
    <name type="scientific">Polyangium jinanense</name>
    <dbReference type="NCBI Taxonomy" id="2829994"/>
    <lineage>
        <taxon>Bacteria</taxon>
        <taxon>Pseudomonadati</taxon>
        <taxon>Myxococcota</taxon>
        <taxon>Polyangia</taxon>
        <taxon>Polyangiales</taxon>
        <taxon>Polyangiaceae</taxon>
        <taxon>Polyangium</taxon>
    </lineage>
</organism>
<proteinExistence type="predicted"/>
<sequence length="101" mass="11014">MDAIAASRVGKRVASTSSALRVANLVAVRAPMLFLQGTRDPLCDLALLRLVLARLGDRASLHVVEGGDHSFEVPKALQRTPESVHAEFVNAIDGWLRAKWR</sequence>
<evidence type="ECO:0000313" key="2">
    <source>
        <dbReference type="EMBL" id="MDC3982628.1"/>
    </source>
</evidence>
<dbReference type="Gene3D" id="3.40.50.1820">
    <property type="entry name" value="alpha/beta hydrolase"/>
    <property type="match status" value="1"/>
</dbReference>
<comment type="caution">
    <text evidence="2">The sequence shown here is derived from an EMBL/GenBank/DDBJ whole genome shotgun (WGS) entry which is preliminary data.</text>
</comment>
<dbReference type="SUPFAM" id="SSF53474">
    <property type="entry name" value="alpha/beta-Hydrolases"/>
    <property type="match status" value="1"/>
</dbReference>
<keyword evidence="3" id="KW-1185">Reference proteome</keyword>
<dbReference type="InterPro" id="IPR046879">
    <property type="entry name" value="KANL3/Tex30_Abhydrolase"/>
</dbReference>
<dbReference type="PANTHER" id="PTHR13136">
    <property type="entry name" value="TESTIS DEVELOPMENT PROTEIN PRTD"/>
    <property type="match status" value="1"/>
</dbReference>
<dbReference type="RefSeq" id="WP_272422664.1">
    <property type="nucleotide sequence ID" value="NZ_JAGTJJ010000009.1"/>
</dbReference>
<evidence type="ECO:0000313" key="3">
    <source>
        <dbReference type="Proteomes" id="UP001151081"/>
    </source>
</evidence>
<gene>
    <name evidence="2" type="ORF">KEG57_19085</name>
</gene>
<evidence type="ECO:0000259" key="1">
    <source>
        <dbReference type="Pfam" id="PF20408"/>
    </source>
</evidence>
<dbReference type="Proteomes" id="UP001151081">
    <property type="component" value="Unassembled WGS sequence"/>
</dbReference>
<dbReference type="EMBL" id="JAGTJJ010000009">
    <property type="protein sequence ID" value="MDC3982628.1"/>
    <property type="molecule type" value="Genomic_DNA"/>
</dbReference>
<feature type="domain" description="KANL3/Tex30 alpha/beta hydrolase-like" evidence="1">
    <location>
        <begin position="18"/>
        <end position="95"/>
    </location>
</feature>
<reference evidence="2 3" key="1">
    <citation type="submission" date="2021-04" db="EMBL/GenBank/DDBJ databases">
        <title>Genome analysis of Polyangium sp.</title>
        <authorList>
            <person name="Li Y."/>
            <person name="Wang J."/>
        </authorList>
    </citation>
    <scope>NUCLEOTIDE SEQUENCE [LARGE SCALE GENOMIC DNA]</scope>
    <source>
        <strain evidence="2 3">SDU14</strain>
    </source>
</reference>
<dbReference type="AlphaFoldDB" id="A0A9X4ARZ7"/>
<accession>A0A9X4ARZ7</accession>